<dbReference type="InterPro" id="IPR030457">
    <property type="entry name" value="ELO_CS"/>
</dbReference>
<dbReference type="GO" id="GO:0034626">
    <property type="term" value="P:fatty acid elongation, polyunsaturated fatty acid"/>
    <property type="evidence" value="ECO:0007669"/>
    <property type="project" value="TreeGrafter"/>
</dbReference>
<dbReference type="EC" id="2.3.1.199" evidence="10"/>
<feature type="transmembrane region" description="Helical" evidence="10">
    <location>
        <begin position="293"/>
        <end position="316"/>
    </location>
</feature>
<reference evidence="11" key="2">
    <citation type="submission" date="2023-03" db="EMBL/GenBank/DDBJ databases">
        <authorList>
            <person name="Inwood S.N."/>
            <person name="Skelly J.G."/>
            <person name="Guhlin J."/>
            <person name="Harrop T.W.R."/>
            <person name="Goldson S.G."/>
            <person name="Dearden P.K."/>
        </authorList>
    </citation>
    <scope>NUCLEOTIDE SEQUENCE</scope>
    <source>
        <strain evidence="11">Lincoln</strain>
        <tissue evidence="11">Whole body</tissue>
    </source>
</reference>
<keyword evidence="2 10" id="KW-0444">Lipid biosynthesis</keyword>
<reference evidence="11" key="1">
    <citation type="journal article" date="2023" name="bioRxiv">
        <title>Scaffold-level genome assemblies of two parasitoid biocontrol wasps reveal the parthenogenesis mechanism and an associated novel virus.</title>
        <authorList>
            <person name="Inwood S."/>
            <person name="Skelly J."/>
            <person name="Guhlin J."/>
            <person name="Harrop T."/>
            <person name="Goldson S."/>
            <person name="Dearden P."/>
        </authorList>
    </citation>
    <scope>NUCLEOTIDE SEQUENCE</scope>
    <source>
        <strain evidence="11">Lincoln</strain>
        <tissue evidence="11">Whole body</tissue>
    </source>
</reference>
<evidence type="ECO:0000256" key="10">
    <source>
        <dbReference type="RuleBase" id="RU361115"/>
    </source>
</evidence>
<organism evidence="11 12">
    <name type="scientific">Microctonus hyperodae</name>
    <name type="common">Parasitoid wasp</name>
    <dbReference type="NCBI Taxonomy" id="165561"/>
    <lineage>
        <taxon>Eukaryota</taxon>
        <taxon>Metazoa</taxon>
        <taxon>Ecdysozoa</taxon>
        <taxon>Arthropoda</taxon>
        <taxon>Hexapoda</taxon>
        <taxon>Insecta</taxon>
        <taxon>Pterygota</taxon>
        <taxon>Neoptera</taxon>
        <taxon>Endopterygota</taxon>
        <taxon>Hymenoptera</taxon>
        <taxon>Apocrita</taxon>
        <taxon>Ichneumonoidea</taxon>
        <taxon>Braconidae</taxon>
        <taxon>Euphorinae</taxon>
        <taxon>Microctonus</taxon>
    </lineage>
</organism>
<evidence type="ECO:0000256" key="3">
    <source>
        <dbReference type="ARBA" id="ARBA00022679"/>
    </source>
</evidence>
<keyword evidence="5 10" id="KW-0276">Fatty acid metabolism</keyword>
<feature type="transmembrane region" description="Helical" evidence="10">
    <location>
        <begin position="211"/>
        <end position="230"/>
    </location>
</feature>
<dbReference type="GO" id="GO:0034625">
    <property type="term" value="P:fatty acid elongation, monounsaturated fatty acid"/>
    <property type="evidence" value="ECO:0007669"/>
    <property type="project" value="TreeGrafter"/>
</dbReference>
<evidence type="ECO:0000256" key="2">
    <source>
        <dbReference type="ARBA" id="ARBA00022516"/>
    </source>
</evidence>
<evidence type="ECO:0000256" key="7">
    <source>
        <dbReference type="ARBA" id="ARBA00023098"/>
    </source>
</evidence>
<accession>A0AA39FC26</accession>
<dbReference type="EMBL" id="JAQQBR010001832">
    <property type="protein sequence ID" value="KAK0166807.1"/>
    <property type="molecule type" value="Genomic_DNA"/>
</dbReference>
<evidence type="ECO:0000256" key="6">
    <source>
        <dbReference type="ARBA" id="ARBA00022989"/>
    </source>
</evidence>
<evidence type="ECO:0000313" key="12">
    <source>
        <dbReference type="Proteomes" id="UP001168972"/>
    </source>
</evidence>
<feature type="transmembrane region" description="Helical" evidence="10">
    <location>
        <begin position="119"/>
        <end position="138"/>
    </location>
</feature>
<keyword evidence="4 10" id="KW-0812">Transmembrane</keyword>
<comment type="similarity">
    <text evidence="10">Belongs to the ELO family.</text>
</comment>
<name>A0AA39FC26_MICHY</name>
<keyword evidence="3 10" id="KW-0808">Transferase</keyword>
<dbReference type="GO" id="GO:0009922">
    <property type="term" value="F:fatty acid elongase activity"/>
    <property type="evidence" value="ECO:0007669"/>
    <property type="project" value="UniProtKB-EC"/>
</dbReference>
<feature type="transmembrane region" description="Helical" evidence="10">
    <location>
        <begin position="440"/>
        <end position="463"/>
    </location>
</feature>
<feature type="transmembrane region" description="Helical" evidence="10">
    <location>
        <begin position="237"/>
        <end position="254"/>
    </location>
</feature>
<evidence type="ECO:0000313" key="11">
    <source>
        <dbReference type="EMBL" id="KAK0166807.1"/>
    </source>
</evidence>
<evidence type="ECO:0000256" key="1">
    <source>
        <dbReference type="ARBA" id="ARBA00004141"/>
    </source>
</evidence>
<evidence type="ECO:0000256" key="9">
    <source>
        <dbReference type="ARBA" id="ARBA00023160"/>
    </source>
</evidence>
<feature type="transmembrane region" description="Helical" evidence="10">
    <location>
        <begin position="352"/>
        <end position="370"/>
    </location>
</feature>
<keyword evidence="8 10" id="KW-0472">Membrane</keyword>
<feature type="transmembrane region" description="Helical" evidence="10">
    <location>
        <begin position="469"/>
        <end position="489"/>
    </location>
</feature>
<dbReference type="PANTHER" id="PTHR11157:SF103">
    <property type="entry name" value="ELONGATION OF VERY LONG CHAIN FATTY ACIDS PROTEIN"/>
    <property type="match status" value="1"/>
</dbReference>
<dbReference type="GO" id="GO:0030148">
    <property type="term" value="P:sphingolipid biosynthetic process"/>
    <property type="evidence" value="ECO:0007669"/>
    <property type="project" value="TreeGrafter"/>
</dbReference>
<dbReference type="PANTHER" id="PTHR11157">
    <property type="entry name" value="FATTY ACID ACYL TRANSFERASE-RELATED"/>
    <property type="match status" value="1"/>
</dbReference>
<keyword evidence="9 10" id="KW-0275">Fatty acid biosynthesis</keyword>
<feature type="transmembrane region" description="Helical" evidence="10">
    <location>
        <begin position="377"/>
        <end position="396"/>
    </location>
</feature>
<dbReference type="GO" id="GO:0042761">
    <property type="term" value="P:very long-chain fatty acid biosynthetic process"/>
    <property type="evidence" value="ECO:0007669"/>
    <property type="project" value="TreeGrafter"/>
</dbReference>
<keyword evidence="12" id="KW-1185">Reference proteome</keyword>
<keyword evidence="7 10" id="KW-0443">Lipid metabolism</keyword>
<evidence type="ECO:0000256" key="4">
    <source>
        <dbReference type="ARBA" id="ARBA00022692"/>
    </source>
</evidence>
<feature type="transmembrane region" description="Helical" evidence="10">
    <location>
        <begin position="260"/>
        <end position="281"/>
    </location>
</feature>
<feature type="transmembrane region" description="Helical" evidence="10">
    <location>
        <begin position="408"/>
        <end position="428"/>
    </location>
</feature>
<keyword evidence="6 10" id="KW-1133">Transmembrane helix</keyword>
<sequence>MTSLMKLVVSNYNEILETNKDPHVDNWFLMHSPTPVLAILGAYLLFVLKLGPMMMVSRPAFKLTNTLIFYNAFQVLFSIWLVSLSTKVDFIGSIFSSNCGSNSEKRDEGIDQYLLSYAAWWYFFAKIIELLDTIFFVLRKKQSQVTFLHVYHHTITAFFSWCYLKLLPGEQGILIGFLNSIVHIVMYSYYLIAAMGPEYRKYLWWKKYMTWMQLIQFGLMLVYLMIILFMDCAMPKALTYFFATNVIIFIYLFSRYVDDWFLMGSPIPVLSILAVYLIFVLKVGPKMMESRPAFKLTNTLIVYNAFQVLYSIFLVLRSRNFDFIGSIYSHTCGLRPEIQENNAQYSFLASSWWYFFAKIIELLDTIFFVLRKKQSQVTFLHVYHHSLTALFSWGYLKFLPSEQGVLLAFINSLVHVVMYTYYLIAAMGPKYRKYLWWKKYMTWIQLIQFGIMLTYLMTILFMDCNMPKALTYFFTINISILLFLFGNFYRKAYILNKKRI</sequence>
<dbReference type="AlphaFoldDB" id="A0AA39FC26"/>
<dbReference type="Proteomes" id="UP001168972">
    <property type="component" value="Unassembled WGS sequence"/>
</dbReference>
<comment type="subcellular location">
    <subcellularLocation>
        <location evidence="1">Membrane</location>
        <topology evidence="1">Multi-pass membrane protein</topology>
    </subcellularLocation>
</comment>
<protein>
    <recommendedName>
        <fullName evidence="10">Elongation of very long chain fatty acids protein</fullName>
        <ecNumber evidence="10">2.3.1.199</ecNumber>
    </recommendedName>
    <alternativeName>
        <fullName evidence="10">Very-long-chain 3-oxoacyl-CoA synthase</fullName>
    </alternativeName>
</protein>
<dbReference type="InterPro" id="IPR002076">
    <property type="entry name" value="ELO_fam"/>
</dbReference>
<comment type="catalytic activity">
    <reaction evidence="10">
        <text>a very-long-chain acyl-CoA + malonyl-CoA + H(+) = a very-long-chain 3-oxoacyl-CoA + CO2 + CoA</text>
        <dbReference type="Rhea" id="RHEA:32727"/>
        <dbReference type="ChEBI" id="CHEBI:15378"/>
        <dbReference type="ChEBI" id="CHEBI:16526"/>
        <dbReference type="ChEBI" id="CHEBI:57287"/>
        <dbReference type="ChEBI" id="CHEBI:57384"/>
        <dbReference type="ChEBI" id="CHEBI:90725"/>
        <dbReference type="ChEBI" id="CHEBI:90736"/>
        <dbReference type="EC" id="2.3.1.199"/>
    </reaction>
</comment>
<evidence type="ECO:0000256" key="8">
    <source>
        <dbReference type="ARBA" id="ARBA00023136"/>
    </source>
</evidence>
<proteinExistence type="inferred from homology"/>
<comment type="caution">
    <text evidence="11">The sequence shown here is derived from an EMBL/GenBank/DDBJ whole genome shotgun (WGS) entry which is preliminary data.</text>
</comment>
<dbReference type="GO" id="GO:0019367">
    <property type="term" value="P:fatty acid elongation, saturated fatty acid"/>
    <property type="evidence" value="ECO:0007669"/>
    <property type="project" value="TreeGrafter"/>
</dbReference>
<feature type="transmembrane region" description="Helical" evidence="10">
    <location>
        <begin position="27"/>
        <end position="48"/>
    </location>
</feature>
<feature type="transmembrane region" description="Helical" evidence="10">
    <location>
        <begin position="173"/>
        <end position="191"/>
    </location>
</feature>
<gene>
    <name evidence="11" type="ORF">PV327_004290</name>
</gene>
<dbReference type="PROSITE" id="PS01188">
    <property type="entry name" value="ELO"/>
    <property type="match status" value="2"/>
</dbReference>
<dbReference type="Pfam" id="PF01151">
    <property type="entry name" value="ELO"/>
    <property type="match status" value="2"/>
</dbReference>
<dbReference type="GO" id="GO:0005789">
    <property type="term" value="C:endoplasmic reticulum membrane"/>
    <property type="evidence" value="ECO:0007669"/>
    <property type="project" value="TreeGrafter"/>
</dbReference>
<comment type="caution">
    <text evidence="10">Lacks conserved residue(s) required for the propagation of feature annotation.</text>
</comment>
<evidence type="ECO:0000256" key="5">
    <source>
        <dbReference type="ARBA" id="ARBA00022832"/>
    </source>
</evidence>
<feature type="transmembrane region" description="Helical" evidence="10">
    <location>
        <begin position="60"/>
        <end position="82"/>
    </location>
</feature>